<evidence type="ECO:0000256" key="1">
    <source>
        <dbReference type="SAM" id="MobiDB-lite"/>
    </source>
</evidence>
<keyword evidence="2" id="KW-0732">Signal</keyword>
<proteinExistence type="predicted"/>
<comment type="caution">
    <text evidence="3">The sequence shown here is derived from an EMBL/GenBank/DDBJ whole genome shotgun (WGS) entry which is preliminary data.</text>
</comment>
<evidence type="ECO:0000313" key="3">
    <source>
        <dbReference type="EMBL" id="MTW32965.1"/>
    </source>
</evidence>
<organism evidence="3 4">
    <name type="scientific">Pseudoduganella danionis</name>
    <dbReference type="NCBI Taxonomy" id="1890295"/>
    <lineage>
        <taxon>Bacteria</taxon>
        <taxon>Pseudomonadati</taxon>
        <taxon>Pseudomonadota</taxon>
        <taxon>Betaproteobacteria</taxon>
        <taxon>Burkholderiales</taxon>
        <taxon>Oxalobacteraceae</taxon>
        <taxon>Telluria group</taxon>
        <taxon>Pseudoduganella</taxon>
    </lineage>
</organism>
<sequence>MLLSRRALIASSLLLASFAVLAAPKLARKPAAQVLPRYGMLVFSDLCISPENGEFGGQRITLQRFAEVDTVLYEYTAGGLSWPVVASEVVIDPRGRQFYFTVQPPDEEERTIRGTLSDDGKALVLDGSYCNDPKVPMKLARVTDFGRAAGTCRVCPAPKNPPPAEAEPAQPQPEPQPSLPPQPLQKIEAGRTTASL</sequence>
<protein>
    <submittedName>
        <fullName evidence="3">Uncharacterized protein</fullName>
    </submittedName>
</protein>
<keyword evidence="4" id="KW-1185">Reference proteome</keyword>
<feature type="signal peptide" evidence="2">
    <location>
        <begin position="1"/>
        <end position="22"/>
    </location>
</feature>
<reference evidence="3 4" key="1">
    <citation type="submission" date="2019-11" db="EMBL/GenBank/DDBJ databases">
        <title>Type strains purchased from KCTC, JCM and DSMZ.</title>
        <authorList>
            <person name="Lu H."/>
        </authorList>
    </citation>
    <scope>NUCLEOTIDE SEQUENCE [LARGE SCALE GENOMIC DNA]</scope>
    <source>
        <strain evidence="3 4">DSM 103461</strain>
    </source>
</reference>
<evidence type="ECO:0000313" key="4">
    <source>
        <dbReference type="Proteomes" id="UP000735592"/>
    </source>
</evidence>
<evidence type="ECO:0000256" key="2">
    <source>
        <dbReference type="SAM" id="SignalP"/>
    </source>
</evidence>
<feature type="chain" id="PRO_5046442396" evidence="2">
    <location>
        <begin position="23"/>
        <end position="196"/>
    </location>
</feature>
<feature type="compositionally biased region" description="Pro residues" evidence="1">
    <location>
        <begin position="158"/>
        <end position="183"/>
    </location>
</feature>
<dbReference type="Proteomes" id="UP000735592">
    <property type="component" value="Unassembled WGS sequence"/>
</dbReference>
<gene>
    <name evidence="3" type="ORF">GM655_09010</name>
</gene>
<dbReference type="EMBL" id="WNKW01000002">
    <property type="protein sequence ID" value="MTW32965.1"/>
    <property type="molecule type" value="Genomic_DNA"/>
</dbReference>
<feature type="region of interest" description="Disordered" evidence="1">
    <location>
        <begin position="156"/>
        <end position="196"/>
    </location>
</feature>
<name>A0ABW9SLU3_9BURK</name>
<accession>A0ABW9SLU3</accession>